<evidence type="ECO:0000313" key="1">
    <source>
        <dbReference type="EMBL" id="KAH3864881.1"/>
    </source>
</evidence>
<keyword evidence="2" id="KW-1185">Reference proteome</keyword>
<protein>
    <submittedName>
        <fullName evidence="1">Uncharacterized protein</fullName>
    </submittedName>
</protein>
<sequence>MTPIDFQVSRIMELHRYIDHDRQMTPIDFQVTSVKASDKRPVTRCERMYLSKMGCIDGLYAGKATTHCEAASAGFERRLEDHIGLPMKVCL</sequence>
<comment type="caution">
    <text evidence="1">The sequence shown here is derived from an EMBL/GenBank/DDBJ whole genome shotgun (WGS) entry which is preliminary data.</text>
</comment>
<gene>
    <name evidence="1" type="ORF">DPMN_027912</name>
</gene>
<dbReference type="Proteomes" id="UP000828390">
    <property type="component" value="Unassembled WGS sequence"/>
</dbReference>
<dbReference type="EMBL" id="JAIWYP010000002">
    <property type="protein sequence ID" value="KAH3864881.1"/>
    <property type="molecule type" value="Genomic_DNA"/>
</dbReference>
<accession>A0A9D4LXZ1</accession>
<organism evidence="1 2">
    <name type="scientific">Dreissena polymorpha</name>
    <name type="common">Zebra mussel</name>
    <name type="synonym">Mytilus polymorpha</name>
    <dbReference type="NCBI Taxonomy" id="45954"/>
    <lineage>
        <taxon>Eukaryota</taxon>
        <taxon>Metazoa</taxon>
        <taxon>Spiralia</taxon>
        <taxon>Lophotrochozoa</taxon>
        <taxon>Mollusca</taxon>
        <taxon>Bivalvia</taxon>
        <taxon>Autobranchia</taxon>
        <taxon>Heteroconchia</taxon>
        <taxon>Euheterodonta</taxon>
        <taxon>Imparidentia</taxon>
        <taxon>Neoheterodontei</taxon>
        <taxon>Myida</taxon>
        <taxon>Dreissenoidea</taxon>
        <taxon>Dreissenidae</taxon>
        <taxon>Dreissena</taxon>
    </lineage>
</organism>
<reference evidence="1" key="1">
    <citation type="journal article" date="2019" name="bioRxiv">
        <title>The Genome of the Zebra Mussel, Dreissena polymorpha: A Resource for Invasive Species Research.</title>
        <authorList>
            <person name="McCartney M.A."/>
            <person name="Auch B."/>
            <person name="Kono T."/>
            <person name="Mallez S."/>
            <person name="Zhang Y."/>
            <person name="Obille A."/>
            <person name="Becker A."/>
            <person name="Abrahante J.E."/>
            <person name="Garbe J."/>
            <person name="Badalamenti J.P."/>
            <person name="Herman A."/>
            <person name="Mangelson H."/>
            <person name="Liachko I."/>
            <person name="Sullivan S."/>
            <person name="Sone E.D."/>
            <person name="Koren S."/>
            <person name="Silverstein K.A.T."/>
            <person name="Beckman K.B."/>
            <person name="Gohl D.M."/>
        </authorList>
    </citation>
    <scope>NUCLEOTIDE SEQUENCE</scope>
    <source>
        <strain evidence="1">Duluth1</strain>
        <tissue evidence="1">Whole animal</tissue>
    </source>
</reference>
<proteinExistence type="predicted"/>
<evidence type="ECO:0000313" key="2">
    <source>
        <dbReference type="Proteomes" id="UP000828390"/>
    </source>
</evidence>
<reference evidence="1" key="2">
    <citation type="submission" date="2020-11" db="EMBL/GenBank/DDBJ databases">
        <authorList>
            <person name="McCartney M.A."/>
            <person name="Auch B."/>
            <person name="Kono T."/>
            <person name="Mallez S."/>
            <person name="Becker A."/>
            <person name="Gohl D.M."/>
            <person name="Silverstein K.A.T."/>
            <person name="Koren S."/>
            <person name="Bechman K.B."/>
            <person name="Herman A."/>
            <person name="Abrahante J.E."/>
            <person name="Garbe J."/>
        </authorList>
    </citation>
    <scope>NUCLEOTIDE SEQUENCE</scope>
    <source>
        <strain evidence="1">Duluth1</strain>
        <tissue evidence="1">Whole animal</tissue>
    </source>
</reference>
<name>A0A9D4LXZ1_DREPO</name>
<dbReference type="AlphaFoldDB" id="A0A9D4LXZ1"/>